<feature type="transmembrane region" description="Helical" evidence="7">
    <location>
        <begin position="6"/>
        <end position="31"/>
    </location>
</feature>
<keyword evidence="7" id="KW-1003">Cell membrane</keyword>
<dbReference type="EC" id="2.7.8.13" evidence="7 8"/>
<dbReference type="KEGG" id="fro:AALO17_13120"/>
<dbReference type="GO" id="GO:0009252">
    <property type="term" value="P:peptidoglycan biosynthetic process"/>
    <property type="evidence" value="ECO:0007669"/>
    <property type="project" value="UniProtKB-UniRule"/>
</dbReference>
<dbReference type="OrthoDB" id="9805475at2"/>
<dbReference type="UniPathway" id="UPA00219"/>
<dbReference type="InterPro" id="IPR000715">
    <property type="entry name" value="Glycosyl_transferase_4"/>
</dbReference>
<comment type="similarity">
    <text evidence="2 7">Belongs to the glycosyltransferase 4 family. MraY subfamily.</text>
</comment>
<dbReference type="PANTHER" id="PTHR22926:SF5">
    <property type="entry name" value="PHOSPHO-N-ACETYLMURAMOYL-PENTAPEPTIDE-TRANSFERASE HOMOLOG"/>
    <property type="match status" value="1"/>
</dbReference>
<comment type="pathway">
    <text evidence="7">Cell wall biogenesis; peptidoglycan biosynthesis.</text>
</comment>
<evidence type="ECO:0000256" key="2">
    <source>
        <dbReference type="ARBA" id="ARBA00005583"/>
    </source>
</evidence>
<evidence type="ECO:0000313" key="11">
    <source>
        <dbReference type="Proteomes" id="UP000069771"/>
    </source>
</evidence>
<dbReference type="InterPro" id="IPR018480">
    <property type="entry name" value="PNAcMuramoyl-5peptid_Trfase_CS"/>
</dbReference>
<evidence type="ECO:0000256" key="6">
    <source>
        <dbReference type="ARBA" id="ARBA00023136"/>
    </source>
</evidence>
<sequence>MVYSAWTTALAGAAVCLILMLVIMPGLIRYLHRIKFGQTEREEGLESHKKKNGTPTMGGIAFILVPVLVYILGSFFLPDMALNQNILIVLLAYVGYGLIGFLDDYIIVVKKDNAGLSPAAKFTLQAVLAVIFFLIYRSGSSTEIWIPLINRYIDLGWAYFLLVVLMFTAETNAVNLTDGIDGLCAGLMIIALVPFTVFACLQHQYPVMVLIVMVAASLLGYLKFNLHPARIFMGDTGSLALGGFIAATAMVLKQEILLVVIGFVFVAEVLSVIIQVTHYKRTGRRIFRMAPLHHHFEKGGMSETAVVTRFWLAGILFALAGLLLYFL</sequence>
<comment type="subcellular location">
    <subcellularLocation>
        <location evidence="7">Cell membrane</location>
        <topology evidence="7">Multi-pass membrane protein</topology>
    </subcellularLocation>
    <subcellularLocation>
        <location evidence="1">Membrane</location>
        <topology evidence="1">Multi-pass membrane protein</topology>
    </subcellularLocation>
</comment>
<dbReference type="NCBIfam" id="TIGR00445">
    <property type="entry name" value="mraY"/>
    <property type="match status" value="1"/>
</dbReference>
<evidence type="ECO:0000256" key="3">
    <source>
        <dbReference type="ARBA" id="ARBA00022679"/>
    </source>
</evidence>
<evidence type="ECO:0000256" key="8">
    <source>
        <dbReference type="NCBIfam" id="TIGR00445"/>
    </source>
</evidence>
<feature type="transmembrane region" description="Helical" evidence="7">
    <location>
        <begin position="119"/>
        <end position="136"/>
    </location>
</feature>
<dbReference type="GO" id="GO:0051301">
    <property type="term" value="P:cell division"/>
    <property type="evidence" value="ECO:0007669"/>
    <property type="project" value="UniProtKB-KW"/>
</dbReference>
<dbReference type="GO" id="GO:0008360">
    <property type="term" value="P:regulation of cell shape"/>
    <property type="evidence" value="ECO:0007669"/>
    <property type="project" value="UniProtKB-KW"/>
</dbReference>
<dbReference type="PATRIC" id="fig|1702221.3.peg.1265"/>
<dbReference type="AlphaFoldDB" id="A0A140DUW9"/>
<keyword evidence="7" id="KW-0573">Peptidoglycan synthesis</keyword>
<feature type="transmembrane region" description="Helical" evidence="7">
    <location>
        <begin position="52"/>
        <end position="73"/>
    </location>
</feature>
<evidence type="ECO:0000256" key="5">
    <source>
        <dbReference type="ARBA" id="ARBA00022989"/>
    </source>
</evidence>
<keyword evidence="4 7" id="KW-0812">Transmembrane</keyword>
<keyword evidence="7 9" id="KW-0460">Magnesium</keyword>
<evidence type="ECO:0000313" key="10">
    <source>
        <dbReference type="EMBL" id="AMK54446.1"/>
    </source>
</evidence>
<name>A0A140DUW9_9FIRM</name>
<dbReference type="PANTHER" id="PTHR22926">
    <property type="entry name" value="PHOSPHO-N-ACETYLMURAMOYL-PENTAPEPTIDE-TRANSFERASE"/>
    <property type="match status" value="1"/>
</dbReference>
<keyword evidence="5 7" id="KW-1133">Transmembrane helix</keyword>
<gene>
    <name evidence="7" type="primary">mraY</name>
    <name evidence="10" type="ORF">AALO17_13120</name>
</gene>
<feature type="transmembrane region" description="Helical" evidence="7">
    <location>
        <begin position="180"/>
        <end position="199"/>
    </location>
</feature>
<keyword evidence="3 7" id="KW-0808">Transferase</keyword>
<comment type="cofactor">
    <cofactor evidence="7 9">
        <name>Mg(2+)</name>
        <dbReference type="ChEBI" id="CHEBI:18420"/>
    </cofactor>
</comment>
<feature type="transmembrane region" description="Helical" evidence="7">
    <location>
        <begin position="306"/>
        <end position="326"/>
    </location>
</feature>
<dbReference type="RefSeq" id="WP_067556839.1">
    <property type="nucleotide sequence ID" value="NZ_CAMTBT010000035.1"/>
</dbReference>
<keyword evidence="7" id="KW-0132">Cell division</keyword>
<comment type="function">
    <text evidence="7">Catalyzes the initial step of the lipid cycle reactions in the biosynthesis of the cell wall peptidoglycan: transfers peptidoglycan precursor phospho-MurNAc-pentapeptide from UDP-MurNAc-pentapeptide onto the lipid carrier undecaprenyl phosphate, yielding undecaprenyl-pyrophosphoryl-MurNAc-pentapeptide, known as lipid I.</text>
</comment>
<feature type="binding site" evidence="9">
    <location>
        <position position="175"/>
    </location>
    <ligand>
        <name>Mg(2+)</name>
        <dbReference type="ChEBI" id="CHEBI:18420"/>
    </ligand>
</feature>
<dbReference type="Proteomes" id="UP000069771">
    <property type="component" value="Chromosome"/>
</dbReference>
<dbReference type="PROSITE" id="PS01348">
    <property type="entry name" value="MRAY_2"/>
    <property type="match status" value="1"/>
</dbReference>
<protein>
    <recommendedName>
        <fullName evidence="7 8">Phospho-N-acetylmuramoyl-pentapeptide-transferase</fullName>
        <ecNumber evidence="7 8">2.7.8.13</ecNumber>
    </recommendedName>
    <alternativeName>
        <fullName evidence="7">UDP-MurNAc-pentapeptide phosphotransferase</fullName>
    </alternativeName>
</protein>
<dbReference type="HAMAP" id="MF_00038">
    <property type="entry name" value="MraY"/>
    <property type="match status" value="1"/>
</dbReference>
<keyword evidence="7" id="KW-0133">Cell shape</keyword>
<evidence type="ECO:0000256" key="7">
    <source>
        <dbReference type="HAMAP-Rule" id="MF_00038"/>
    </source>
</evidence>
<feature type="transmembrane region" description="Helical" evidence="7">
    <location>
        <begin position="256"/>
        <end position="279"/>
    </location>
</feature>
<dbReference type="Pfam" id="PF00953">
    <property type="entry name" value="Glycos_transf_4"/>
    <property type="match status" value="1"/>
</dbReference>
<dbReference type="Pfam" id="PF10555">
    <property type="entry name" value="MraY_sig1"/>
    <property type="match status" value="1"/>
</dbReference>
<feature type="transmembrane region" description="Helical" evidence="7">
    <location>
        <begin position="148"/>
        <end position="168"/>
    </location>
</feature>
<dbReference type="PROSITE" id="PS01347">
    <property type="entry name" value="MRAY_1"/>
    <property type="match status" value="1"/>
</dbReference>
<dbReference type="GO" id="GO:0008963">
    <property type="term" value="F:phospho-N-acetylmuramoyl-pentapeptide-transferase activity"/>
    <property type="evidence" value="ECO:0007669"/>
    <property type="project" value="UniProtKB-UniRule"/>
</dbReference>
<feature type="binding site" evidence="9">
    <location>
        <position position="235"/>
    </location>
    <ligand>
        <name>Mg(2+)</name>
        <dbReference type="ChEBI" id="CHEBI:18420"/>
    </ligand>
</feature>
<dbReference type="EMBL" id="CP011391">
    <property type="protein sequence ID" value="AMK54446.1"/>
    <property type="molecule type" value="Genomic_DNA"/>
</dbReference>
<keyword evidence="7" id="KW-0961">Cell wall biogenesis/degradation</keyword>
<evidence type="ECO:0000256" key="9">
    <source>
        <dbReference type="PIRSR" id="PIRSR600715-1"/>
    </source>
</evidence>
<dbReference type="CDD" id="cd06852">
    <property type="entry name" value="GT_MraY"/>
    <property type="match status" value="1"/>
</dbReference>
<proteinExistence type="inferred from homology"/>
<dbReference type="GO" id="GO:0051992">
    <property type="term" value="F:UDP-N-acetylmuramoyl-L-alanyl-D-glutamyl-meso-2,6-diaminopimelyl-D-alanyl-D-alanine:undecaprenyl-phosphate transferase activity"/>
    <property type="evidence" value="ECO:0007669"/>
    <property type="project" value="RHEA"/>
</dbReference>
<dbReference type="GO" id="GO:0046872">
    <property type="term" value="F:metal ion binding"/>
    <property type="evidence" value="ECO:0007669"/>
    <property type="project" value="UniProtKB-KW"/>
</dbReference>
<keyword evidence="6 7" id="KW-0472">Membrane</keyword>
<dbReference type="GO" id="GO:0005886">
    <property type="term" value="C:plasma membrane"/>
    <property type="evidence" value="ECO:0007669"/>
    <property type="project" value="UniProtKB-SubCell"/>
</dbReference>
<keyword evidence="11" id="KW-1185">Reference proteome</keyword>
<organism evidence="10 11">
    <name type="scientific">Faecalibaculum rodentium</name>
    <dbReference type="NCBI Taxonomy" id="1702221"/>
    <lineage>
        <taxon>Bacteria</taxon>
        <taxon>Bacillati</taxon>
        <taxon>Bacillota</taxon>
        <taxon>Erysipelotrichia</taxon>
        <taxon>Erysipelotrichales</taxon>
        <taxon>Erysipelotrichaceae</taxon>
        <taxon>Faecalibaculum</taxon>
    </lineage>
</organism>
<dbReference type="GeneID" id="78478036"/>
<dbReference type="STRING" id="1702221.AALO17_13120"/>
<accession>A0A140DUW9</accession>
<dbReference type="InterPro" id="IPR003524">
    <property type="entry name" value="PNAcMuramoyl-5peptid_Trfase"/>
</dbReference>
<feature type="transmembrane region" description="Helical" evidence="7">
    <location>
        <begin position="231"/>
        <end position="250"/>
    </location>
</feature>
<evidence type="ECO:0000256" key="4">
    <source>
        <dbReference type="ARBA" id="ARBA00022692"/>
    </source>
</evidence>
<feature type="transmembrane region" description="Helical" evidence="7">
    <location>
        <begin position="205"/>
        <end position="224"/>
    </location>
</feature>
<reference evidence="10 11" key="1">
    <citation type="journal article" date="2016" name="Gut Pathog.">
        <title>Whole genome sequencing of "Faecalibaculum rodentium" ALO17, isolated from C57BL/6J laboratory mouse feces.</title>
        <authorList>
            <person name="Lim S."/>
            <person name="Chang D.H."/>
            <person name="Ahn S."/>
            <person name="Kim B.C."/>
        </authorList>
    </citation>
    <scope>NUCLEOTIDE SEQUENCE [LARGE SCALE GENOMIC DNA]</scope>
    <source>
        <strain evidence="10 11">Alo17</strain>
    </source>
</reference>
<keyword evidence="7" id="KW-0131">Cell cycle</keyword>
<dbReference type="GO" id="GO:0071555">
    <property type="term" value="P:cell wall organization"/>
    <property type="evidence" value="ECO:0007669"/>
    <property type="project" value="UniProtKB-KW"/>
</dbReference>
<comment type="catalytic activity">
    <reaction evidence="7">
        <text>UDP-N-acetyl-alpha-D-muramoyl-L-alanyl-gamma-D-glutamyl-meso-2,6-diaminopimeloyl-D-alanyl-D-alanine + di-trans,octa-cis-undecaprenyl phosphate = di-trans,octa-cis-undecaprenyl diphospho-N-acetyl-alpha-D-muramoyl-L-alanyl-D-glutamyl-meso-2,6-diaminopimeloyl-D-alanyl-D-alanine + UMP</text>
        <dbReference type="Rhea" id="RHEA:28386"/>
        <dbReference type="ChEBI" id="CHEBI:57865"/>
        <dbReference type="ChEBI" id="CHEBI:60392"/>
        <dbReference type="ChEBI" id="CHEBI:61386"/>
        <dbReference type="ChEBI" id="CHEBI:61387"/>
        <dbReference type="EC" id="2.7.8.13"/>
    </reaction>
</comment>
<keyword evidence="7 9" id="KW-0479">Metal-binding</keyword>
<evidence type="ECO:0000256" key="1">
    <source>
        <dbReference type="ARBA" id="ARBA00004141"/>
    </source>
</evidence>
<feature type="transmembrane region" description="Helical" evidence="7">
    <location>
        <begin position="85"/>
        <end position="107"/>
    </location>
</feature>